<dbReference type="EMBL" id="JAUDFV010000152">
    <property type="protein sequence ID" value="KAL2718479.1"/>
    <property type="molecule type" value="Genomic_DNA"/>
</dbReference>
<organism evidence="1 2">
    <name type="scientific">Vespula squamosa</name>
    <name type="common">Southern yellow jacket</name>
    <name type="synonym">Wasp</name>
    <dbReference type="NCBI Taxonomy" id="30214"/>
    <lineage>
        <taxon>Eukaryota</taxon>
        <taxon>Metazoa</taxon>
        <taxon>Ecdysozoa</taxon>
        <taxon>Arthropoda</taxon>
        <taxon>Hexapoda</taxon>
        <taxon>Insecta</taxon>
        <taxon>Pterygota</taxon>
        <taxon>Neoptera</taxon>
        <taxon>Endopterygota</taxon>
        <taxon>Hymenoptera</taxon>
        <taxon>Apocrita</taxon>
        <taxon>Aculeata</taxon>
        <taxon>Vespoidea</taxon>
        <taxon>Vespidae</taxon>
        <taxon>Vespinae</taxon>
        <taxon>Vespula</taxon>
    </lineage>
</organism>
<name>A0ABD2ACX7_VESSQ</name>
<gene>
    <name evidence="1" type="ORF">V1478_012355</name>
</gene>
<evidence type="ECO:0000313" key="1">
    <source>
        <dbReference type="EMBL" id="KAL2718479.1"/>
    </source>
</evidence>
<proteinExistence type="predicted"/>
<comment type="caution">
    <text evidence="1">The sequence shown here is derived from an EMBL/GenBank/DDBJ whole genome shotgun (WGS) entry which is preliminary data.</text>
</comment>
<sequence length="64" mass="7451">MHHYNCPQAVYAEGRAAPRLRLAMQLCPMLDAWQKASTNEEKREENDFSFGQCTQYFLRNVAIT</sequence>
<accession>A0ABD2ACX7</accession>
<dbReference type="Proteomes" id="UP001607302">
    <property type="component" value="Unassembled WGS sequence"/>
</dbReference>
<protein>
    <submittedName>
        <fullName evidence="1">Uncharacterized protein</fullName>
    </submittedName>
</protein>
<dbReference type="AlphaFoldDB" id="A0ABD2ACX7"/>
<keyword evidence="2" id="KW-1185">Reference proteome</keyword>
<evidence type="ECO:0000313" key="2">
    <source>
        <dbReference type="Proteomes" id="UP001607302"/>
    </source>
</evidence>
<reference evidence="1 2" key="1">
    <citation type="journal article" date="2024" name="Ann. Entomol. Soc. Am.">
        <title>Genomic analyses of the southern and eastern yellowjacket wasps (Hymenoptera: Vespidae) reveal evolutionary signatures of social life.</title>
        <authorList>
            <person name="Catto M.A."/>
            <person name="Caine P.B."/>
            <person name="Orr S.E."/>
            <person name="Hunt B.G."/>
            <person name="Goodisman M.A.D."/>
        </authorList>
    </citation>
    <scope>NUCLEOTIDE SEQUENCE [LARGE SCALE GENOMIC DNA]</scope>
    <source>
        <strain evidence="1">233</strain>
        <tissue evidence="1">Head and thorax</tissue>
    </source>
</reference>